<evidence type="ECO:0000256" key="5">
    <source>
        <dbReference type="ARBA" id="ARBA00023136"/>
    </source>
</evidence>
<feature type="transmembrane region" description="Helical" evidence="6">
    <location>
        <begin position="185"/>
        <end position="207"/>
    </location>
</feature>
<dbReference type="InterPro" id="IPR024923">
    <property type="entry name" value="PG_synth_SpoVB"/>
</dbReference>
<keyword evidence="8" id="KW-1185">Reference proteome</keyword>
<evidence type="ECO:0000313" key="7">
    <source>
        <dbReference type="EMBL" id="GAA0745275.1"/>
    </source>
</evidence>
<feature type="transmembrane region" description="Helical" evidence="6">
    <location>
        <begin position="484"/>
        <end position="506"/>
    </location>
</feature>
<feature type="transmembrane region" description="Helical" evidence="6">
    <location>
        <begin position="390"/>
        <end position="409"/>
    </location>
</feature>
<evidence type="ECO:0000313" key="8">
    <source>
        <dbReference type="Proteomes" id="UP001501510"/>
    </source>
</evidence>
<feature type="transmembrane region" description="Helical" evidence="6">
    <location>
        <begin position="49"/>
        <end position="68"/>
    </location>
</feature>
<dbReference type="PANTHER" id="PTHR30250:SF21">
    <property type="entry name" value="LIPID II FLIPPASE MURJ"/>
    <property type="match status" value="1"/>
</dbReference>
<dbReference type="PANTHER" id="PTHR30250">
    <property type="entry name" value="PST FAMILY PREDICTED COLANIC ACID TRANSPORTER"/>
    <property type="match status" value="1"/>
</dbReference>
<keyword evidence="2" id="KW-1003">Cell membrane</keyword>
<feature type="transmembrane region" description="Helical" evidence="6">
    <location>
        <begin position="120"/>
        <end position="139"/>
    </location>
</feature>
<feature type="transmembrane region" description="Helical" evidence="6">
    <location>
        <begin position="160"/>
        <end position="179"/>
    </location>
</feature>
<evidence type="ECO:0000256" key="3">
    <source>
        <dbReference type="ARBA" id="ARBA00022692"/>
    </source>
</evidence>
<sequence>MKKQSLVKGTLILGAAGIIAKFLGLFFRWPLQMLIGDEGVGYYQMSYPLYMFFIAASSGIPVAVSKMVSERKAVSDDDGVMLVLKKAIVLMIILGLGFSFNLIVFSKQIIRFLKWDNKSYYSLIGISLAPFFISIMSAFRGFFQGMQNMNYTATSQIIEQLGRVIVGVGLAYILLPKGIEYSAGGAAVGAAAGGFLGGLYLILKYLSIKRKTINIKIKKKNRKKGIGIMGKLLYIAIPISIGSAVGTIMSLIDSALVPQELLKAGFTYKQSTILYGQLSGKAFTLINVPLTLSVALSAALVPIIAEAYVLGRKMEILKKLELAIRVSMIIAIPSCLGLNFMAKPILNLIFPGQDAGFKILKYLSIAVPFIALSQTATAILQGIGKYMTPVINLAVGCLFKIVITLVLVPIPNINIYGAVIGTITGYVVAAILNLKCIKKKLSISINYYDVLIKPMLASIFMIIAVVFIYFYAYNYTRSSRISCVLSVFIGVIIYFITISAVGILDYKYIKNKFIKK</sequence>
<keyword evidence="5 6" id="KW-0472">Membrane</keyword>
<dbReference type="Proteomes" id="UP001501510">
    <property type="component" value="Unassembled WGS sequence"/>
</dbReference>
<dbReference type="Pfam" id="PF01943">
    <property type="entry name" value="Polysacc_synt"/>
    <property type="match status" value="1"/>
</dbReference>
<accession>A0ABP3UYV5</accession>
<protein>
    <submittedName>
        <fullName evidence="7">Polysaccharide biosynthesis protein</fullName>
    </submittedName>
</protein>
<comment type="caution">
    <text evidence="7">The sequence shown here is derived from an EMBL/GenBank/DDBJ whole genome shotgun (WGS) entry which is preliminary data.</text>
</comment>
<gene>
    <name evidence="7" type="ORF">GCM10008906_31340</name>
</gene>
<proteinExistence type="predicted"/>
<feature type="transmembrane region" description="Helical" evidence="6">
    <location>
        <begin position="228"/>
        <end position="252"/>
    </location>
</feature>
<dbReference type="RefSeq" id="WP_343763071.1">
    <property type="nucleotide sequence ID" value="NZ_BAAACG010000016.1"/>
</dbReference>
<feature type="transmembrane region" description="Helical" evidence="6">
    <location>
        <begin position="362"/>
        <end position="383"/>
    </location>
</feature>
<keyword evidence="4 6" id="KW-1133">Transmembrane helix</keyword>
<reference evidence="8" key="1">
    <citation type="journal article" date="2019" name="Int. J. Syst. Evol. Microbiol.">
        <title>The Global Catalogue of Microorganisms (GCM) 10K type strain sequencing project: providing services to taxonomists for standard genome sequencing and annotation.</title>
        <authorList>
            <consortium name="The Broad Institute Genomics Platform"/>
            <consortium name="The Broad Institute Genome Sequencing Center for Infectious Disease"/>
            <person name="Wu L."/>
            <person name="Ma J."/>
        </authorList>
    </citation>
    <scope>NUCLEOTIDE SEQUENCE [LARGE SCALE GENOMIC DNA]</scope>
    <source>
        <strain evidence="8">JCM 1407</strain>
    </source>
</reference>
<evidence type="ECO:0000256" key="6">
    <source>
        <dbReference type="SAM" id="Phobius"/>
    </source>
</evidence>
<feature type="transmembrane region" description="Helical" evidence="6">
    <location>
        <begin position="80"/>
        <end position="100"/>
    </location>
</feature>
<evidence type="ECO:0000256" key="1">
    <source>
        <dbReference type="ARBA" id="ARBA00004651"/>
    </source>
</evidence>
<organism evidence="7 8">
    <name type="scientific">Clostridium oceanicum</name>
    <dbReference type="NCBI Taxonomy" id="1543"/>
    <lineage>
        <taxon>Bacteria</taxon>
        <taxon>Bacillati</taxon>
        <taxon>Bacillota</taxon>
        <taxon>Clostridia</taxon>
        <taxon>Eubacteriales</taxon>
        <taxon>Clostridiaceae</taxon>
        <taxon>Clostridium</taxon>
    </lineage>
</organism>
<name>A0ABP3UYV5_9CLOT</name>
<feature type="transmembrane region" description="Helical" evidence="6">
    <location>
        <begin position="322"/>
        <end position="342"/>
    </location>
</feature>
<dbReference type="EMBL" id="BAAACG010000016">
    <property type="protein sequence ID" value="GAA0745275.1"/>
    <property type="molecule type" value="Genomic_DNA"/>
</dbReference>
<evidence type="ECO:0000256" key="4">
    <source>
        <dbReference type="ARBA" id="ARBA00022989"/>
    </source>
</evidence>
<feature type="transmembrane region" description="Helical" evidence="6">
    <location>
        <begin position="455"/>
        <end position="472"/>
    </location>
</feature>
<dbReference type="InterPro" id="IPR050833">
    <property type="entry name" value="Poly_Biosynth_Transport"/>
</dbReference>
<dbReference type="CDD" id="cd13124">
    <property type="entry name" value="MATE_SpoVB_like"/>
    <property type="match status" value="1"/>
</dbReference>
<comment type="subcellular location">
    <subcellularLocation>
        <location evidence="1">Cell membrane</location>
        <topology evidence="1">Multi-pass membrane protein</topology>
    </subcellularLocation>
</comment>
<feature type="transmembrane region" description="Helical" evidence="6">
    <location>
        <begin position="12"/>
        <end position="29"/>
    </location>
</feature>
<feature type="transmembrane region" description="Helical" evidence="6">
    <location>
        <begin position="290"/>
        <end position="310"/>
    </location>
</feature>
<evidence type="ECO:0000256" key="2">
    <source>
        <dbReference type="ARBA" id="ARBA00022475"/>
    </source>
</evidence>
<feature type="transmembrane region" description="Helical" evidence="6">
    <location>
        <begin position="415"/>
        <end position="434"/>
    </location>
</feature>
<keyword evidence="3 6" id="KW-0812">Transmembrane</keyword>
<dbReference type="InterPro" id="IPR002797">
    <property type="entry name" value="Polysacc_synth"/>
</dbReference>
<dbReference type="PIRSF" id="PIRSF038958">
    <property type="entry name" value="PG_synth_SpoVB"/>
    <property type="match status" value="1"/>
</dbReference>